<keyword evidence="8" id="KW-1185">Reference proteome</keyword>
<sequence length="178" mass="18856">MHQQSFTHYRIAPSTKMDISSQSSLRALDCTTYVFLIMSGHAGSEKIMFTTATGAFFGITVGSVESVWAIPKLGAKLPKLSKQLKHVGQRSLVFAAVGCIFTTGEYVASQIRQKEDPINAGVGGALVGIVPGMVKQSVRVGVGAGIASAAIVTAASFWQSSQETSFEKYAAARHAERA</sequence>
<reference evidence="8" key="1">
    <citation type="submission" date="2014-09" db="EMBL/GenBank/DDBJ databases">
        <authorList>
            <person name="Sharma Rahul"/>
            <person name="Thines Marco"/>
        </authorList>
    </citation>
    <scope>NUCLEOTIDE SEQUENCE [LARGE SCALE GENOMIC DNA]</scope>
</reference>
<evidence type="ECO:0000256" key="4">
    <source>
        <dbReference type="ARBA" id="ARBA00022989"/>
    </source>
</evidence>
<organism evidence="7 8">
    <name type="scientific">Plasmopara halstedii</name>
    <name type="common">Downy mildew of sunflower</name>
    <dbReference type="NCBI Taxonomy" id="4781"/>
    <lineage>
        <taxon>Eukaryota</taxon>
        <taxon>Sar</taxon>
        <taxon>Stramenopiles</taxon>
        <taxon>Oomycota</taxon>
        <taxon>Peronosporomycetes</taxon>
        <taxon>Peronosporales</taxon>
        <taxon>Peronosporaceae</taxon>
        <taxon>Plasmopara</taxon>
    </lineage>
</organism>
<evidence type="ECO:0000256" key="5">
    <source>
        <dbReference type="ARBA" id="ARBA00023128"/>
    </source>
</evidence>
<dbReference type="GeneID" id="36398829"/>
<evidence type="ECO:0000256" key="6">
    <source>
        <dbReference type="ARBA" id="ARBA00023136"/>
    </source>
</evidence>
<dbReference type="OrthoDB" id="1913277at2759"/>
<evidence type="ECO:0000256" key="3">
    <source>
        <dbReference type="ARBA" id="ARBA00022792"/>
    </source>
</evidence>
<dbReference type="GO" id="GO:0045271">
    <property type="term" value="C:respiratory chain complex I"/>
    <property type="evidence" value="ECO:0007669"/>
    <property type="project" value="InterPro"/>
</dbReference>
<dbReference type="GO" id="GO:0006120">
    <property type="term" value="P:mitochondrial electron transport, NADH to ubiquinone"/>
    <property type="evidence" value="ECO:0007669"/>
    <property type="project" value="InterPro"/>
</dbReference>
<dbReference type="EMBL" id="CCYD01002371">
    <property type="protein sequence ID" value="CEG47121.1"/>
    <property type="molecule type" value="Genomic_DNA"/>
</dbReference>
<dbReference type="AlphaFoldDB" id="A0A0P1AXE9"/>
<comment type="subcellular location">
    <subcellularLocation>
        <location evidence="1">Mitochondrion inner membrane</location>
        <topology evidence="1">Multi-pass membrane protein</topology>
    </subcellularLocation>
</comment>
<name>A0A0P1AXE9_PLAHL</name>
<protein>
    <submittedName>
        <fullName evidence="7">Outer envelope pore protein 16-chloroplastic mitochondrial-like</fullName>
    </submittedName>
</protein>
<keyword evidence="4" id="KW-1133">Transmembrane helix</keyword>
<evidence type="ECO:0000256" key="2">
    <source>
        <dbReference type="ARBA" id="ARBA00022692"/>
    </source>
</evidence>
<dbReference type="OMA" id="VESVWHI"/>
<keyword evidence="5" id="KW-0496">Mitochondrion</keyword>
<dbReference type="RefSeq" id="XP_024583490.1">
    <property type="nucleotide sequence ID" value="XM_024718053.1"/>
</dbReference>
<evidence type="ECO:0000313" key="7">
    <source>
        <dbReference type="EMBL" id="CEG47121.1"/>
    </source>
</evidence>
<dbReference type="STRING" id="4781.A0A0P1AXE9"/>
<dbReference type="Pfam" id="PF02466">
    <property type="entry name" value="Tim17"/>
    <property type="match status" value="1"/>
</dbReference>
<evidence type="ECO:0000313" key="8">
    <source>
        <dbReference type="Proteomes" id="UP000054928"/>
    </source>
</evidence>
<evidence type="ECO:0000256" key="1">
    <source>
        <dbReference type="ARBA" id="ARBA00004448"/>
    </source>
</evidence>
<dbReference type="GO" id="GO:0005743">
    <property type="term" value="C:mitochondrial inner membrane"/>
    <property type="evidence" value="ECO:0007669"/>
    <property type="project" value="UniProtKB-SubCell"/>
</dbReference>
<keyword evidence="2" id="KW-0812">Transmembrane</keyword>
<accession>A0A0P1AXE9</accession>
<keyword evidence="6" id="KW-0472">Membrane</keyword>
<proteinExistence type="predicted"/>
<dbReference type="PANTHER" id="PTHR21382">
    <property type="entry name" value="NADH-UBIQUINONE OXIDOREDUCTASE SUBUNIT"/>
    <property type="match status" value="1"/>
</dbReference>
<dbReference type="PANTHER" id="PTHR21382:SF1">
    <property type="entry name" value="NADH DEHYDROGENASE [UBIQUINONE] 1 ALPHA SUBCOMPLEX SUBUNIT 11"/>
    <property type="match status" value="1"/>
</dbReference>
<keyword evidence="3" id="KW-0999">Mitochondrion inner membrane</keyword>
<dbReference type="Proteomes" id="UP000054928">
    <property type="component" value="Unassembled WGS sequence"/>
</dbReference>
<dbReference type="InterPro" id="IPR039205">
    <property type="entry name" value="NDUFA11"/>
</dbReference>